<evidence type="ECO:0000313" key="2">
    <source>
        <dbReference type="EMBL" id="KAA6334751.1"/>
    </source>
</evidence>
<name>A0A5J4RPE5_9ZZZZ</name>
<accession>A0A5J4RPE5</accession>
<dbReference type="AlphaFoldDB" id="A0A5J4RPE5"/>
<evidence type="ECO:0000256" key="1">
    <source>
        <dbReference type="SAM" id="Coils"/>
    </source>
</evidence>
<comment type="caution">
    <text evidence="2">The sequence shown here is derived from an EMBL/GenBank/DDBJ whole genome shotgun (WGS) entry which is preliminary data.</text>
</comment>
<sequence length="310" mass="35232">MSWIKRVNELEIPTNVKMMVYGQPGAGKTTYALSAPSPILLLDFDNGVRRIDKEHLKNTGTVQIPSWQVVLDVLSEDLTQYKTIVIDTIGKMMDYIIAHKCGARAPRVNDWNGINAEFSTFVRRISELNINIIFVAHRDTRREGDDIMFIPTLREKTYNSILTELDLLGYIEMRTENGVTRRTVTFEPTSRNDGKNTCNLPFIMEIPMVIDRTGKLIKENNTISKLVIEPYVLMLQLKKAETEKYENIMKEIQEQIELVTDEVSANDFVSRIDAFGHVGSSKAMAAKLIQAKALSLGLTLNKSKLYEKKV</sequence>
<dbReference type="SUPFAM" id="SSF52540">
    <property type="entry name" value="P-loop containing nucleoside triphosphate hydrolases"/>
    <property type="match status" value="1"/>
</dbReference>
<dbReference type="InterPro" id="IPR027417">
    <property type="entry name" value="P-loop_NTPase"/>
</dbReference>
<proteinExistence type="predicted"/>
<gene>
    <name evidence="2" type="ORF">EZS27_016957</name>
</gene>
<reference evidence="2" key="1">
    <citation type="submission" date="2019-03" db="EMBL/GenBank/DDBJ databases">
        <title>Single cell metagenomics reveals metabolic interactions within the superorganism composed of flagellate Streblomastix strix and complex community of Bacteroidetes bacteria on its surface.</title>
        <authorList>
            <person name="Treitli S.C."/>
            <person name="Kolisko M."/>
            <person name="Husnik F."/>
            <person name="Keeling P."/>
            <person name="Hampl V."/>
        </authorList>
    </citation>
    <scope>NUCLEOTIDE SEQUENCE</scope>
    <source>
        <strain evidence="2">STM</strain>
    </source>
</reference>
<protein>
    <recommendedName>
        <fullName evidence="3">AAA+ ATPase domain-containing protein</fullName>
    </recommendedName>
</protein>
<dbReference type="EMBL" id="SNRY01000964">
    <property type="protein sequence ID" value="KAA6334751.1"/>
    <property type="molecule type" value="Genomic_DNA"/>
</dbReference>
<evidence type="ECO:0008006" key="3">
    <source>
        <dbReference type="Google" id="ProtNLM"/>
    </source>
</evidence>
<organism evidence="2">
    <name type="scientific">termite gut metagenome</name>
    <dbReference type="NCBI Taxonomy" id="433724"/>
    <lineage>
        <taxon>unclassified sequences</taxon>
        <taxon>metagenomes</taxon>
        <taxon>organismal metagenomes</taxon>
    </lineage>
</organism>
<dbReference type="Pfam" id="PF13479">
    <property type="entry name" value="AAA_24"/>
    <property type="match status" value="1"/>
</dbReference>
<keyword evidence="1" id="KW-0175">Coiled coil</keyword>
<feature type="coiled-coil region" evidence="1">
    <location>
        <begin position="235"/>
        <end position="262"/>
    </location>
</feature>